<keyword evidence="7" id="KW-0276">Fatty acid metabolism</keyword>
<dbReference type="Pfam" id="PF01756">
    <property type="entry name" value="ACOX"/>
    <property type="match status" value="1"/>
</dbReference>
<dbReference type="Pfam" id="PF22924">
    <property type="entry name" value="ACOX_C_alpha1"/>
    <property type="match status" value="1"/>
</dbReference>
<feature type="compositionally biased region" description="Low complexity" evidence="13">
    <location>
        <begin position="7"/>
        <end position="17"/>
    </location>
</feature>
<dbReference type="SUPFAM" id="SSF56645">
    <property type="entry name" value="Acyl-CoA dehydrogenase NM domain-like"/>
    <property type="match status" value="1"/>
</dbReference>
<keyword evidence="5" id="KW-0285">Flavoprotein</keyword>
<keyword evidence="16" id="KW-1185">Reference proteome</keyword>
<dbReference type="Gene3D" id="1.10.357.10">
    <property type="entry name" value="Tetracycline Repressor, domain 2"/>
    <property type="match status" value="1"/>
</dbReference>
<dbReference type="GO" id="GO:0055088">
    <property type="term" value="P:lipid homeostasis"/>
    <property type="evidence" value="ECO:0007669"/>
    <property type="project" value="TreeGrafter"/>
</dbReference>
<dbReference type="FunFam" id="1.20.140.10:FF:000007">
    <property type="entry name" value="Acyl-coenzyme A oxidase"/>
    <property type="match status" value="1"/>
</dbReference>
<evidence type="ECO:0000256" key="4">
    <source>
        <dbReference type="ARBA" id="ARBA00012870"/>
    </source>
</evidence>
<evidence type="ECO:0000256" key="3">
    <source>
        <dbReference type="ARBA" id="ARBA00006288"/>
    </source>
</evidence>
<comment type="similarity">
    <text evidence="3">Belongs to the acyl-CoA oxidase family.</text>
</comment>
<dbReference type="Pfam" id="PF00440">
    <property type="entry name" value="TetR_N"/>
    <property type="match status" value="1"/>
</dbReference>
<organism evidence="15 16">
    <name type="scientific">Parenemella sanctibonifatiensis</name>
    <dbReference type="NCBI Taxonomy" id="2016505"/>
    <lineage>
        <taxon>Bacteria</taxon>
        <taxon>Bacillati</taxon>
        <taxon>Actinomycetota</taxon>
        <taxon>Actinomycetes</taxon>
        <taxon>Propionibacteriales</taxon>
        <taxon>Propionibacteriaceae</taxon>
        <taxon>Parenemella</taxon>
    </lineage>
</organism>
<evidence type="ECO:0000259" key="14">
    <source>
        <dbReference type="PROSITE" id="PS50977"/>
    </source>
</evidence>
<dbReference type="EMBL" id="NMVJ01000006">
    <property type="protein sequence ID" value="OYN90843.1"/>
    <property type="molecule type" value="Genomic_DNA"/>
</dbReference>
<evidence type="ECO:0000256" key="5">
    <source>
        <dbReference type="ARBA" id="ARBA00022630"/>
    </source>
</evidence>
<evidence type="ECO:0000256" key="8">
    <source>
        <dbReference type="ARBA" id="ARBA00023002"/>
    </source>
</evidence>
<proteinExistence type="inferred from homology"/>
<dbReference type="PANTHER" id="PTHR10909">
    <property type="entry name" value="ELECTRON TRANSPORT OXIDOREDUCTASE"/>
    <property type="match status" value="1"/>
</dbReference>
<protein>
    <recommendedName>
        <fullName evidence="4">acyl-CoA oxidase</fullName>
        <ecNumber evidence="4">1.3.3.6</ecNumber>
    </recommendedName>
</protein>
<comment type="cofactor">
    <cofactor evidence="1">
        <name>FAD</name>
        <dbReference type="ChEBI" id="CHEBI:57692"/>
    </cofactor>
</comment>
<accession>A0A255ERT4</accession>
<dbReference type="GO" id="GO:0003997">
    <property type="term" value="F:acyl-CoA oxidase activity"/>
    <property type="evidence" value="ECO:0007669"/>
    <property type="project" value="UniProtKB-EC"/>
</dbReference>
<dbReference type="InterPro" id="IPR001647">
    <property type="entry name" value="HTH_TetR"/>
</dbReference>
<dbReference type="PANTHER" id="PTHR10909:SF382">
    <property type="entry name" value="ACYL-COENZYME A OXIDASE"/>
    <property type="match status" value="1"/>
</dbReference>
<dbReference type="InterPro" id="IPR045823">
    <property type="entry name" value="TetR_C_32"/>
</dbReference>
<feature type="domain" description="HTH tetR-type" evidence="14">
    <location>
        <begin position="28"/>
        <end position="87"/>
    </location>
</feature>
<feature type="compositionally biased region" description="Low complexity" evidence="13">
    <location>
        <begin position="250"/>
        <end position="269"/>
    </location>
</feature>
<keyword evidence="10 12" id="KW-0238">DNA-binding</keyword>
<dbReference type="GO" id="GO:0033540">
    <property type="term" value="P:fatty acid beta-oxidation using acyl-CoA oxidase"/>
    <property type="evidence" value="ECO:0007669"/>
    <property type="project" value="TreeGrafter"/>
</dbReference>
<dbReference type="GO" id="GO:0005504">
    <property type="term" value="F:fatty acid binding"/>
    <property type="evidence" value="ECO:0007669"/>
    <property type="project" value="TreeGrafter"/>
</dbReference>
<dbReference type="InterPro" id="IPR002655">
    <property type="entry name" value="Acyl-CoA_oxidase_C"/>
</dbReference>
<evidence type="ECO:0000313" key="16">
    <source>
        <dbReference type="Proteomes" id="UP000216300"/>
    </source>
</evidence>
<comment type="caution">
    <text evidence="15">The sequence shown here is derived from an EMBL/GenBank/DDBJ whole genome shotgun (WGS) entry which is preliminary data.</text>
</comment>
<reference evidence="15 16" key="1">
    <citation type="submission" date="2017-07" db="EMBL/GenBank/DDBJ databases">
        <title>Draft whole genome sequences of clinical Proprionibacteriaceae strains.</title>
        <authorList>
            <person name="Bernier A.-M."/>
            <person name="Bernard K."/>
            <person name="Domingo M.-C."/>
        </authorList>
    </citation>
    <scope>NUCLEOTIDE SEQUENCE [LARGE SCALE GENOMIC DNA]</scope>
    <source>
        <strain evidence="15 16">NML 150081</strain>
    </source>
</reference>
<dbReference type="SUPFAM" id="SSF47203">
    <property type="entry name" value="Acyl-CoA dehydrogenase C-terminal domain-like"/>
    <property type="match status" value="2"/>
</dbReference>
<gene>
    <name evidence="15" type="ORF">CGZ91_04915</name>
</gene>
<feature type="DNA-binding region" description="H-T-H motif" evidence="12">
    <location>
        <begin position="50"/>
        <end position="69"/>
    </location>
</feature>
<dbReference type="Gene3D" id="2.40.110.10">
    <property type="entry name" value="Butyryl-CoA Dehydrogenase, subunit A, domain 2"/>
    <property type="match status" value="1"/>
</dbReference>
<dbReference type="Proteomes" id="UP000216300">
    <property type="component" value="Unassembled WGS sequence"/>
</dbReference>
<dbReference type="InterPro" id="IPR036250">
    <property type="entry name" value="AcylCo_DH-like_C"/>
</dbReference>
<dbReference type="InterPro" id="IPR046373">
    <property type="entry name" value="Acyl-CoA_Oxase/DH_mid-dom_sf"/>
</dbReference>
<evidence type="ECO:0000256" key="1">
    <source>
        <dbReference type="ARBA" id="ARBA00001974"/>
    </source>
</evidence>
<feature type="region of interest" description="Disordered" evidence="13">
    <location>
        <begin position="1"/>
        <end position="22"/>
    </location>
</feature>
<evidence type="ECO:0000256" key="7">
    <source>
        <dbReference type="ARBA" id="ARBA00022832"/>
    </source>
</evidence>
<dbReference type="InterPro" id="IPR006091">
    <property type="entry name" value="Acyl-CoA_Oxase/DH_mid-dom"/>
</dbReference>
<dbReference type="Pfam" id="PF02770">
    <property type="entry name" value="Acyl-CoA_dh_M"/>
    <property type="match status" value="1"/>
</dbReference>
<evidence type="ECO:0000256" key="2">
    <source>
        <dbReference type="ARBA" id="ARBA00004275"/>
    </source>
</evidence>
<dbReference type="Pfam" id="PF19344">
    <property type="entry name" value="TetR_C_32"/>
    <property type="match status" value="1"/>
</dbReference>
<evidence type="ECO:0000313" key="15">
    <source>
        <dbReference type="EMBL" id="OYN90843.1"/>
    </source>
</evidence>
<dbReference type="RefSeq" id="WP_094453120.1">
    <property type="nucleotide sequence ID" value="NZ_NMVJ01000006.1"/>
</dbReference>
<dbReference type="FunFam" id="2.40.110.10:FF:000005">
    <property type="entry name" value="Acyl-coenzyme A oxidase"/>
    <property type="match status" value="1"/>
</dbReference>
<keyword evidence="9" id="KW-0443">Lipid metabolism</keyword>
<evidence type="ECO:0000256" key="6">
    <source>
        <dbReference type="ARBA" id="ARBA00022827"/>
    </source>
</evidence>
<dbReference type="SUPFAM" id="SSF46689">
    <property type="entry name" value="Homeodomain-like"/>
    <property type="match status" value="1"/>
</dbReference>
<dbReference type="InterPro" id="IPR012258">
    <property type="entry name" value="Acyl-CoA_oxidase"/>
</dbReference>
<evidence type="ECO:0000256" key="13">
    <source>
        <dbReference type="SAM" id="MobiDB-lite"/>
    </source>
</evidence>
<evidence type="ECO:0000256" key="9">
    <source>
        <dbReference type="ARBA" id="ARBA00023098"/>
    </source>
</evidence>
<dbReference type="EC" id="1.3.3.6" evidence="4"/>
<dbReference type="FunFam" id="1.20.140.10:FF:000010">
    <property type="entry name" value="Acyl-coenzyme A oxidase"/>
    <property type="match status" value="1"/>
</dbReference>
<evidence type="ECO:0000256" key="11">
    <source>
        <dbReference type="ARBA" id="ARBA00023140"/>
    </source>
</evidence>
<feature type="compositionally biased region" description="Basic and acidic residues" evidence="13">
    <location>
        <begin position="237"/>
        <end position="249"/>
    </location>
</feature>
<keyword evidence="6" id="KW-0274">FAD</keyword>
<dbReference type="Gene3D" id="1.20.140.10">
    <property type="entry name" value="Butyryl-CoA Dehydrogenase, subunit A, domain 3"/>
    <property type="match status" value="2"/>
</dbReference>
<dbReference type="AlphaFoldDB" id="A0A255ERT4"/>
<dbReference type="GO" id="GO:0071949">
    <property type="term" value="F:FAD binding"/>
    <property type="evidence" value="ECO:0007669"/>
    <property type="project" value="InterPro"/>
</dbReference>
<dbReference type="InterPro" id="IPR055060">
    <property type="entry name" value="ACOX_C_alpha1"/>
</dbReference>
<dbReference type="InterPro" id="IPR036271">
    <property type="entry name" value="Tet_transcr_reg_TetR-rel_C_sf"/>
</dbReference>
<dbReference type="GO" id="GO:0003677">
    <property type="term" value="F:DNA binding"/>
    <property type="evidence" value="ECO:0007669"/>
    <property type="project" value="UniProtKB-UniRule"/>
</dbReference>
<feature type="region of interest" description="Disordered" evidence="13">
    <location>
        <begin position="206"/>
        <end position="269"/>
    </location>
</feature>
<feature type="compositionally biased region" description="Polar residues" evidence="13">
    <location>
        <begin position="219"/>
        <end position="236"/>
    </location>
</feature>
<dbReference type="InterPro" id="IPR009057">
    <property type="entry name" value="Homeodomain-like_sf"/>
</dbReference>
<evidence type="ECO:0000256" key="10">
    <source>
        <dbReference type="ARBA" id="ARBA00023125"/>
    </source>
</evidence>
<name>A0A255ERT4_9ACTN</name>
<dbReference type="SUPFAM" id="SSF48498">
    <property type="entry name" value="Tetracyclin repressor-like, C-terminal domain"/>
    <property type="match status" value="1"/>
</dbReference>
<keyword evidence="11" id="KW-0576">Peroxisome</keyword>
<dbReference type="OrthoDB" id="1144545at2"/>
<comment type="subcellular location">
    <subcellularLocation>
        <location evidence="2">Peroxisome</location>
    </subcellularLocation>
</comment>
<dbReference type="PROSITE" id="PS50977">
    <property type="entry name" value="HTH_TETR_2"/>
    <property type="match status" value="1"/>
</dbReference>
<dbReference type="InterPro" id="IPR009100">
    <property type="entry name" value="AcylCoA_DH/oxidase_NM_dom_sf"/>
</dbReference>
<sequence>MARQRSSTDSASATPADGRSLRWVQHNEQRRAELVDATIAAIRKHGSGVGIDVIAREAGTRKPTIYRHFGDRVGLYAAVTERVAASIDRRLRSAMDDQGTVHDLISSVTDGYLALAESDSEVFRFVVSPPQIDSAVAGREVGDISGRAAAIIAQQLGRWTTSPAVTGWATAMVGAIQAAADAWLTSPDRPERAEMTAELTDLIWGGLGDLDRSRPQPRTPISHQQQGESKMTTSTPTDRRSQTADHSRTDTPTTSDTSAAASSAAPSAVTAEALQEAVGGRWRHVREELREGAELLPLPEELLDIRGHRDLVSEQLPKLLQFGHVQAGYRVDQGGTDDVGGCVTAFETYGHADLSLMVKAGVQWGLFGGAVSNLGLERHHDIMTAIMAEQPLLGCFAMTETGHGSDVQSIETTATYDPDTDEIVVHSPTPTSRKDFIGGAAESARMAAVFAQLVVAGEDHGVHCVLVPLRDETGEALPGITLSDCGAKGGLLGVDNGRIVFDQVRVPRTNLLGRFGDIDENGTYTSPIESRNRRFFTMLGTLVRGRVSVAGAAGAATRSALAIAGRYALKRRQFGDGSDGDGEMLLINYRAHQRKLMPAMARAYALMFMQNQLTEELDAVQSATVVDEDRQRSLETLAAAVKAYTTTNATQTIQMCREACGGAGYMWANRLTQLKADTDVFTTFEGDNTVLLQLVGKTLLTAFRQSFQGMDTRETVRWASGLVADTVVDATSLRGATQRARELWPGTHAITVRAEQLRLFTERETRMLETLGMRMRRAQRPDVDAFEVFNDGQDHLLATAQAHVERLVLEAFADGVDATPEGPARDLLGQLCDLYALSTIEEHRAWYLERGRMSGERAKHVVAEVNRLSQQTSAQLGVLIDGFGIPEAWLKAEMLSD</sequence>
<keyword evidence="8" id="KW-0560">Oxidoreductase</keyword>
<evidence type="ECO:0000256" key="12">
    <source>
        <dbReference type="PROSITE-ProRule" id="PRU00335"/>
    </source>
</evidence>